<name>A0A194XST1_MOLSC</name>
<dbReference type="EMBL" id="KQ947406">
    <property type="protein sequence ID" value="KUJ22787.1"/>
    <property type="molecule type" value="Genomic_DNA"/>
</dbReference>
<reference evidence="1 2" key="1">
    <citation type="submission" date="2015-10" db="EMBL/GenBank/DDBJ databases">
        <title>Full genome of DAOMC 229536 Phialocephala scopiformis, a fungal endophyte of spruce producing the potent anti-insectan compound rugulosin.</title>
        <authorList>
            <consortium name="DOE Joint Genome Institute"/>
            <person name="Walker A.K."/>
            <person name="Frasz S.L."/>
            <person name="Seifert K.A."/>
            <person name="Miller J.D."/>
            <person name="Mondo S.J."/>
            <person name="Labutti K."/>
            <person name="Lipzen A."/>
            <person name="Dockter R."/>
            <person name="Kennedy M."/>
            <person name="Grigoriev I.V."/>
            <person name="Spatafora J.W."/>
        </authorList>
    </citation>
    <scope>NUCLEOTIDE SEQUENCE [LARGE SCALE GENOMIC DNA]</scope>
    <source>
        <strain evidence="1 2">CBS 120377</strain>
    </source>
</reference>
<dbReference type="STRING" id="149040.A0A194XST1"/>
<dbReference type="InParanoid" id="A0A194XST1"/>
<accession>A0A194XST1</accession>
<keyword evidence="2" id="KW-1185">Reference proteome</keyword>
<dbReference type="AlphaFoldDB" id="A0A194XST1"/>
<dbReference type="GeneID" id="28816355"/>
<dbReference type="RefSeq" id="XP_018077142.1">
    <property type="nucleotide sequence ID" value="XM_018206629.1"/>
</dbReference>
<evidence type="ECO:0000313" key="2">
    <source>
        <dbReference type="Proteomes" id="UP000070700"/>
    </source>
</evidence>
<sequence length="298" mass="33397">MTTQEDLAALFQRNLSLQNPPYVAPKVEAPVEQPVTYYSSQHYHHSAHIAAPQPARPASEPPQTDQLTVEIILGRHGVDVNSLFPSQIELFKMAEASQQMRLIELWRICPPDYKGHALAQDLGNWPCTSFQQEEVMAKLRYERQMLEERMARTGGDQHSMGSAEDAMSDASTTAPLTPIQGGDGRWQTQVHGAEPYMQSGYEALAAREYEQSTWPSKDVYSHFGSAVGGPKYNPSTDPVYNTIEDIQKYPNVGSDWETQQQRQIAMLENQYGAFDQEFHHNTGGVTIAGHNGEDEEML</sequence>
<evidence type="ECO:0000313" key="1">
    <source>
        <dbReference type="EMBL" id="KUJ22787.1"/>
    </source>
</evidence>
<organism evidence="1 2">
    <name type="scientific">Mollisia scopiformis</name>
    <name type="common">Conifer needle endophyte fungus</name>
    <name type="synonym">Phialocephala scopiformis</name>
    <dbReference type="NCBI Taxonomy" id="149040"/>
    <lineage>
        <taxon>Eukaryota</taxon>
        <taxon>Fungi</taxon>
        <taxon>Dikarya</taxon>
        <taxon>Ascomycota</taxon>
        <taxon>Pezizomycotina</taxon>
        <taxon>Leotiomycetes</taxon>
        <taxon>Helotiales</taxon>
        <taxon>Mollisiaceae</taxon>
        <taxon>Mollisia</taxon>
    </lineage>
</organism>
<proteinExistence type="predicted"/>
<gene>
    <name evidence="1" type="ORF">LY89DRAFT_310732</name>
</gene>
<dbReference type="OrthoDB" id="5357075at2759"/>
<protein>
    <submittedName>
        <fullName evidence="1">Uncharacterized protein</fullName>
    </submittedName>
</protein>
<dbReference type="Proteomes" id="UP000070700">
    <property type="component" value="Unassembled WGS sequence"/>
</dbReference>
<dbReference type="KEGG" id="psco:LY89DRAFT_310732"/>